<evidence type="ECO:0000256" key="2">
    <source>
        <dbReference type="ARBA" id="ARBA00023002"/>
    </source>
</evidence>
<gene>
    <name evidence="4" type="ORF">F8568_034695</name>
</gene>
<dbReference type="PANTHER" id="PTHR30466">
    <property type="entry name" value="FLAVIN REDUCTASE"/>
    <property type="match status" value="1"/>
</dbReference>
<proteinExistence type="inferred from homology"/>
<comment type="similarity">
    <text evidence="1">Belongs to the non-flavoprotein flavin reductase family.</text>
</comment>
<dbReference type="GO" id="GO:0010181">
    <property type="term" value="F:FMN binding"/>
    <property type="evidence" value="ECO:0007669"/>
    <property type="project" value="InterPro"/>
</dbReference>
<dbReference type="SUPFAM" id="SSF50475">
    <property type="entry name" value="FMN-binding split barrel"/>
    <property type="match status" value="1"/>
</dbReference>
<dbReference type="Proteomes" id="UP000462055">
    <property type="component" value="Unassembled WGS sequence"/>
</dbReference>
<protein>
    <submittedName>
        <fullName evidence="4">Flavin reductase</fullName>
    </submittedName>
</protein>
<dbReference type="InterPro" id="IPR002563">
    <property type="entry name" value="Flavin_Rdtase-like_dom"/>
</dbReference>
<dbReference type="AlphaFoldDB" id="A0A6I4MLD5"/>
<dbReference type="InterPro" id="IPR012349">
    <property type="entry name" value="Split_barrel_FMN-bd"/>
</dbReference>
<dbReference type="EMBL" id="WBMS02000037">
    <property type="protein sequence ID" value="MWA05425.1"/>
    <property type="molecule type" value="Genomic_DNA"/>
</dbReference>
<dbReference type="RefSeq" id="WP_151597886.1">
    <property type="nucleotide sequence ID" value="NZ_WBMS02000037.1"/>
</dbReference>
<dbReference type="PANTHER" id="PTHR30466:SF11">
    <property type="entry name" value="FLAVIN-DEPENDENT MONOOXYGENASE, REDUCTASE SUBUNIT HSAB"/>
    <property type="match status" value="1"/>
</dbReference>
<keyword evidence="2" id="KW-0560">Oxidoreductase</keyword>
<organism evidence="4 5">
    <name type="scientific">Actinomadura physcomitrii</name>
    <dbReference type="NCBI Taxonomy" id="2650748"/>
    <lineage>
        <taxon>Bacteria</taxon>
        <taxon>Bacillati</taxon>
        <taxon>Actinomycetota</taxon>
        <taxon>Actinomycetes</taxon>
        <taxon>Streptosporangiales</taxon>
        <taxon>Thermomonosporaceae</taxon>
        <taxon>Actinomadura</taxon>
    </lineage>
</organism>
<dbReference type="SMART" id="SM00903">
    <property type="entry name" value="Flavin_Reduct"/>
    <property type="match status" value="1"/>
</dbReference>
<evidence type="ECO:0000313" key="5">
    <source>
        <dbReference type="Proteomes" id="UP000462055"/>
    </source>
</evidence>
<accession>A0A6I4MLD5</accession>
<reference evidence="4" key="1">
    <citation type="submission" date="2019-12" db="EMBL/GenBank/DDBJ databases">
        <title>Actinomadura physcomitrii sp. nov., a novel actinomycete isolated from moss [Physcomitrium sphaericum (Ludw) Fuernr].</title>
        <authorList>
            <person name="Zhuang X."/>
        </authorList>
    </citation>
    <scope>NUCLEOTIDE SEQUENCE [LARGE SCALE GENOMIC DNA]</scope>
    <source>
        <strain evidence="4">LD22</strain>
    </source>
</reference>
<dbReference type="Pfam" id="PF01613">
    <property type="entry name" value="Flavin_Reduct"/>
    <property type="match status" value="1"/>
</dbReference>
<dbReference type="InterPro" id="IPR050268">
    <property type="entry name" value="NADH-dep_flavin_reductase"/>
</dbReference>
<comment type="caution">
    <text evidence="4">The sequence shown here is derived from an EMBL/GenBank/DDBJ whole genome shotgun (WGS) entry which is preliminary data.</text>
</comment>
<keyword evidence="5" id="KW-1185">Reference proteome</keyword>
<evidence type="ECO:0000256" key="1">
    <source>
        <dbReference type="ARBA" id="ARBA00008898"/>
    </source>
</evidence>
<name>A0A6I4MLD5_9ACTN</name>
<evidence type="ECO:0000259" key="3">
    <source>
        <dbReference type="SMART" id="SM00903"/>
    </source>
</evidence>
<dbReference type="Gene3D" id="2.30.110.10">
    <property type="entry name" value="Electron Transport, Fmn-binding Protein, Chain A"/>
    <property type="match status" value="1"/>
</dbReference>
<feature type="domain" description="Flavin reductase like" evidence="3">
    <location>
        <begin position="18"/>
        <end position="160"/>
    </location>
</feature>
<sequence>MTMTQYEPVTEDRFRRVLSHFCTGVVVVTGGGESGPAGFTCQSFSALSLDPPLVLFTAGRRSTSWPRIRPTGHFAVNILAAGQSALSTAFARSDTDKFADVAWRPGTAGPLLNGAIAHIECAVEDVHEAGDHQIVIGRVLALNEGHGGEPLLYFRSGYRSLHRQEPA</sequence>
<dbReference type="GO" id="GO:0042602">
    <property type="term" value="F:riboflavin reductase (NADPH) activity"/>
    <property type="evidence" value="ECO:0007669"/>
    <property type="project" value="TreeGrafter"/>
</dbReference>
<evidence type="ECO:0000313" key="4">
    <source>
        <dbReference type="EMBL" id="MWA05425.1"/>
    </source>
</evidence>